<proteinExistence type="predicted"/>
<evidence type="ECO:0000313" key="1">
    <source>
        <dbReference type="EMBL" id="KAK3604070.1"/>
    </source>
</evidence>
<feature type="non-terminal residue" evidence="1">
    <location>
        <position position="112"/>
    </location>
</feature>
<reference evidence="1" key="1">
    <citation type="journal article" date="2021" name="Genome Biol. Evol.">
        <title>A High-Quality Reference Genome for a Parasitic Bivalve with Doubly Uniparental Inheritance (Bivalvia: Unionida).</title>
        <authorList>
            <person name="Smith C.H."/>
        </authorList>
    </citation>
    <scope>NUCLEOTIDE SEQUENCE</scope>
    <source>
        <strain evidence="1">CHS0354</strain>
    </source>
</reference>
<sequence>MNRPDKPPLKEGKAVKISEFSVKESGDTNDVCHISDILHLKDCRILMVDKSNSKLKIFGQGHKYQEDIPLQGGPWSVCFLSDTESAVTIPDHKTIQIKMLKIRDIRTRLQCC</sequence>
<keyword evidence="2" id="KW-1185">Reference proteome</keyword>
<evidence type="ECO:0000313" key="2">
    <source>
        <dbReference type="Proteomes" id="UP001195483"/>
    </source>
</evidence>
<protein>
    <submittedName>
        <fullName evidence="1">Uncharacterized protein</fullName>
    </submittedName>
</protein>
<name>A0AAE0T579_9BIVA</name>
<comment type="caution">
    <text evidence="1">The sequence shown here is derived from an EMBL/GenBank/DDBJ whole genome shotgun (WGS) entry which is preliminary data.</text>
</comment>
<dbReference type="EMBL" id="JAEAOA010000888">
    <property type="protein sequence ID" value="KAK3604070.1"/>
    <property type="molecule type" value="Genomic_DNA"/>
</dbReference>
<accession>A0AAE0T579</accession>
<gene>
    <name evidence="1" type="ORF">CHS0354_014376</name>
</gene>
<dbReference type="Proteomes" id="UP001195483">
    <property type="component" value="Unassembled WGS sequence"/>
</dbReference>
<reference evidence="1" key="3">
    <citation type="submission" date="2023-05" db="EMBL/GenBank/DDBJ databases">
        <authorList>
            <person name="Smith C.H."/>
        </authorList>
    </citation>
    <scope>NUCLEOTIDE SEQUENCE</scope>
    <source>
        <strain evidence="1">CHS0354</strain>
        <tissue evidence="1">Mantle</tissue>
    </source>
</reference>
<dbReference type="AlphaFoldDB" id="A0AAE0T579"/>
<organism evidence="1 2">
    <name type="scientific">Potamilus streckersoni</name>
    <dbReference type="NCBI Taxonomy" id="2493646"/>
    <lineage>
        <taxon>Eukaryota</taxon>
        <taxon>Metazoa</taxon>
        <taxon>Spiralia</taxon>
        <taxon>Lophotrochozoa</taxon>
        <taxon>Mollusca</taxon>
        <taxon>Bivalvia</taxon>
        <taxon>Autobranchia</taxon>
        <taxon>Heteroconchia</taxon>
        <taxon>Palaeoheterodonta</taxon>
        <taxon>Unionida</taxon>
        <taxon>Unionoidea</taxon>
        <taxon>Unionidae</taxon>
        <taxon>Ambleminae</taxon>
        <taxon>Lampsilini</taxon>
        <taxon>Potamilus</taxon>
    </lineage>
</organism>
<reference evidence="1" key="2">
    <citation type="journal article" date="2021" name="Genome Biol. Evol.">
        <title>Developing a high-quality reference genome for a parasitic bivalve with doubly uniparental inheritance (Bivalvia: Unionida).</title>
        <authorList>
            <person name="Smith C.H."/>
        </authorList>
    </citation>
    <scope>NUCLEOTIDE SEQUENCE</scope>
    <source>
        <strain evidence="1">CHS0354</strain>
        <tissue evidence="1">Mantle</tissue>
    </source>
</reference>